<sequence length="105" mass="11105">MAGSWRLGAAAAQARALKISRPPASVTRNWGQRRRGRNSLCTVPCSISSERASAGGRLCRPTAAPEFHRQATPAMPEQMGSGDRAASPNASPVRPDLEADLLRPG</sequence>
<feature type="region of interest" description="Disordered" evidence="1">
    <location>
        <begin position="68"/>
        <end position="105"/>
    </location>
</feature>
<gene>
    <name evidence="2" type="ORF">PCOR1329_LOCUS22064</name>
</gene>
<feature type="compositionally biased region" description="Basic and acidic residues" evidence="1">
    <location>
        <begin position="95"/>
        <end position="105"/>
    </location>
</feature>
<organism evidence="2 3">
    <name type="scientific">Prorocentrum cordatum</name>
    <dbReference type="NCBI Taxonomy" id="2364126"/>
    <lineage>
        <taxon>Eukaryota</taxon>
        <taxon>Sar</taxon>
        <taxon>Alveolata</taxon>
        <taxon>Dinophyceae</taxon>
        <taxon>Prorocentrales</taxon>
        <taxon>Prorocentraceae</taxon>
        <taxon>Prorocentrum</taxon>
    </lineage>
</organism>
<protein>
    <submittedName>
        <fullName evidence="2">Uncharacterized protein</fullName>
    </submittedName>
</protein>
<proteinExistence type="predicted"/>
<dbReference type="EMBL" id="CAUYUJ010007330">
    <property type="protein sequence ID" value="CAK0820359.1"/>
    <property type="molecule type" value="Genomic_DNA"/>
</dbReference>
<evidence type="ECO:0000313" key="3">
    <source>
        <dbReference type="Proteomes" id="UP001189429"/>
    </source>
</evidence>
<evidence type="ECO:0000313" key="2">
    <source>
        <dbReference type="EMBL" id="CAK0820359.1"/>
    </source>
</evidence>
<evidence type="ECO:0000256" key="1">
    <source>
        <dbReference type="SAM" id="MobiDB-lite"/>
    </source>
</evidence>
<feature type="non-terminal residue" evidence="2">
    <location>
        <position position="105"/>
    </location>
</feature>
<keyword evidence="3" id="KW-1185">Reference proteome</keyword>
<comment type="caution">
    <text evidence="2">The sequence shown here is derived from an EMBL/GenBank/DDBJ whole genome shotgun (WGS) entry which is preliminary data.</text>
</comment>
<reference evidence="2" key="1">
    <citation type="submission" date="2023-10" db="EMBL/GenBank/DDBJ databases">
        <authorList>
            <person name="Chen Y."/>
            <person name="Shah S."/>
            <person name="Dougan E. K."/>
            <person name="Thang M."/>
            <person name="Chan C."/>
        </authorList>
    </citation>
    <scope>NUCLEOTIDE SEQUENCE [LARGE SCALE GENOMIC DNA]</scope>
</reference>
<name>A0ABN9RQ72_9DINO</name>
<accession>A0ABN9RQ72</accession>
<dbReference type="Proteomes" id="UP001189429">
    <property type="component" value="Unassembled WGS sequence"/>
</dbReference>